<dbReference type="Gene3D" id="3.40.50.2300">
    <property type="match status" value="2"/>
</dbReference>
<dbReference type="InterPro" id="IPR038550">
    <property type="entry name" value="GPCR_3_9-Cys_sf"/>
</dbReference>
<feature type="signal peptide" evidence="12">
    <location>
        <begin position="1"/>
        <end position="20"/>
    </location>
</feature>
<keyword evidence="9" id="KW-0325">Glycoprotein</keyword>
<dbReference type="Pfam" id="PF01094">
    <property type="entry name" value="ANF_receptor"/>
    <property type="match status" value="1"/>
</dbReference>
<evidence type="ECO:0000256" key="6">
    <source>
        <dbReference type="ARBA" id="ARBA00023040"/>
    </source>
</evidence>
<evidence type="ECO:0000256" key="10">
    <source>
        <dbReference type="ARBA" id="ARBA00023224"/>
    </source>
</evidence>
<name>A0ABM2W9B9_MESAU</name>
<dbReference type="RefSeq" id="XP_040587560.1">
    <property type="nucleotide sequence ID" value="XM_040731626.1"/>
</dbReference>
<feature type="transmembrane region" description="Helical" evidence="11">
    <location>
        <begin position="683"/>
        <end position="707"/>
    </location>
</feature>
<dbReference type="InterPro" id="IPR001828">
    <property type="entry name" value="ANF_lig-bd_rcpt"/>
</dbReference>
<keyword evidence="10" id="KW-0807">Transducer</keyword>
<feature type="transmembrane region" description="Helical" evidence="11">
    <location>
        <begin position="839"/>
        <end position="862"/>
    </location>
</feature>
<dbReference type="Proteomes" id="UP000886700">
    <property type="component" value="Unplaced"/>
</dbReference>
<sequence>MMLILLLMFLVLQYSTNVYSFDRSYCASMAKPSVYKDGEMVVAAFFPLSTIVLDFMTEDPRNMTYYVQYICIYSHLPWKKAFVMMADQDTDLRLQLNAKNYQIVLAMVFAIEEINQNPHILPNVSLGYDIYNVLFNEWWTLDRCITWLSGPKKYVTNYTCRREMKSVAVLTGVSSIISSNIATLLGLYKYPQLAIGSFDLNLNNHDQFPDLYQMASKDLSLAHGIVSLLNYFHWNWVGLIVSEGQKGVEIISDLGAEMDRNKICVDFVEMLPVTEVSFLASRQLNPTRLLKSSANVIIAYGDSDFLRGFLFYLKHTLVTMKVWIMNSEWDIFLHSKHFILQSFHGSLIFAHHHKEISGFGNFMQSVHPSKYPEDFYLRKFWFYFFNCSFADDDCNTLENCAPNVSLNESPKNSFDTVMTEYAYNTYNAVYAVAHSLHEILLHQAEVKPTRKAEDLMFPAWKLHPFLKNMQFNNPAGEQVNLDEKMKLNADYDILNYWNFPEGLGLKVKVGQFSPYDPFGQQLSLSEDMIEWATEITETPQSVCSESCGPGYRKSLPEGKAACCFVCTPCPENEISNETDVDQCVQCLDHQYVNTERNHCLQKSMTFLDYDDPLGIGLSCTALCFSALSALVLGIFVKKQDTPIVKANNRTLSYILLLTLHFCFLCPFLFIGHPNTATCILQQTTFGVLFTVAVSTVLAKTITVVLAYKVTAPGRRIRWLLVTRAPNFIVPICTFIQIVLCGVWLGNSPPFVDTDTHSEQEHIIVLCNNGSVTAFYCMLGYLGALALGSFTVAFLARNLPDTFNEAKFLTFSMLVFCSVWVTFLPVYHSTKGKVMVAVEVFSILASSAGLLGCIFAPKCYIILLRPEKNSIQGLRDKIHYRSKS</sequence>
<feature type="transmembrane region" description="Helical" evidence="11">
    <location>
        <begin position="772"/>
        <end position="795"/>
    </location>
</feature>
<keyword evidence="3 11" id="KW-0812">Transmembrane</keyword>
<dbReference type="Pfam" id="PF00003">
    <property type="entry name" value="7tm_3"/>
    <property type="match status" value="1"/>
</dbReference>
<dbReference type="InterPro" id="IPR017978">
    <property type="entry name" value="GPCR_3_C"/>
</dbReference>
<evidence type="ECO:0000256" key="1">
    <source>
        <dbReference type="ARBA" id="ARBA00004651"/>
    </source>
</evidence>
<feature type="chain" id="PRO_5045514166" evidence="12">
    <location>
        <begin position="21"/>
        <end position="883"/>
    </location>
</feature>
<reference evidence="15" key="1">
    <citation type="submission" date="2025-08" db="UniProtKB">
        <authorList>
            <consortium name="RefSeq"/>
        </authorList>
    </citation>
    <scope>IDENTIFICATION</scope>
    <source>
        <tissue evidence="15">Liver</tissue>
    </source>
</reference>
<dbReference type="Pfam" id="PF07562">
    <property type="entry name" value="NCD3G"/>
    <property type="match status" value="1"/>
</dbReference>
<dbReference type="PRINTS" id="PR01535">
    <property type="entry name" value="VOMERONASL2R"/>
</dbReference>
<dbReference type="CDD" id="cd15283">
    <property type="entry name" value="7tmC_V2R_pheromone"/>
    <property type="match status" value="1"/>
</dbReference>
<evidence type="ECO:0000256" key="8">
    <source>
        <dbReference type="ARBA" id="ARBA00023170"/>
    </source>
</evidence>
<dbReference type="InterPro" id="IPR011500">
    <property type="entry name" value="GPCR_3_9-Cys_dom"/>
</dbReference>
<feature type="transmembrane region" description="Helical" evidence="11">
    <location>
        <begin position="727"/>
        <end position="745"/>
    </location>
</feature>
<evidence type="ECO:0000256" key="12">
    <source>
        <dbReference type="SAM" id="SignalP"/>
    </source>
</evidence>
<evidence type="ECO:0000313" key="14">
    <source>
        <dbReference type="Proteomes" id="UP000886700"/>
    </source>
</evidence>
<organism evidence="14 15">
    <name type="scientific">Mesocricetus auratus</name>
    <name type="common">Golden hamster</name>
    <dbReference type="NCBI Taxonomy" id="10036"/>
    <lineage>
        <taxon>Eukaryota</taxon>
        <taxon>Metazoa</taxon>
        <taxon>Chordata</taxon>
        <taxon>Craniata</taxon>
        <taxon>Vertebrata</taxon>
        <taxon>Euteleostomi</taxon>
        <taxon>Mammalia</taxon>
        <taxon>Eutheria</taxon>
        <taxon>Euarchontoglires</taxon>
        <taxon>Glires</taxon>
        <taxon>Rodentia</taxon>
        <taxon>Myomorpha</taxon>
        <taxon>Muroidea</taxon>
        <taxon>Cricetidae</taxon>
        <taxon>Cricetinae</taxon>
        <taxon>Mesocricetus</taxon>
    </lineage>
</organism>
<dbReference type="InterPro" id="IPR000068">
    <property type="entry name" value="GPCR_3_Ca_sens_rcpt-rel"/>
</dbReference>
<evidence type="ECO:0000256" key="5">
    <source>
        <dbReference type="ARBA" id="ARBA00022989"/>
    </source>
</evidence>
<dbReference type="SUPFAM" id="SSF53822">
    <property type="entry name" value="Periplasmic binding protein-like I"/>
    <property type="match status" value="1"/>
</dbReference>
<dbReference type="PRINTS" id="PR00248">
    <property type="entry name" value="GPCRMGR"/>
</dbReference>
<dbReference type="CDD" id="cd06365">
    <property type="entry name" value="PBP1_pheromone_receptor"/>
    <property type="match status" value="1"/>
</dbReference>
<evidence type="ECO:0000256" key="3">
    <source>
        <dbReference type="ARBA" id="ARBA00022692"/>
    </source>
</evidence>
<keyword evidence="8" id="KW-0675">Receptor</keyword>
<dbReference type="InterPro" id="IPR028082">
    <property type="entry name" value="Peripla_BP_I"/>
</dbReference>
<evidence type="ECO:0000256" key="4">
    <source>
        <dbReference type="ARBA" id="ARBA00022729"/>
    </source>
</evidence>
<proteinExistence type="predicted"/>
<dbReference type="Gene3D" id="2.10.50.30">
    <property type="entry name" value="GPCR, family 3, nine cysteines domain"/>
    <property type="match status" value="1"/>
</dbReference>
<feature type="domain" description="G-protein coupled receptors family 3 profile" evidence="13">
    <location>
        <begin position="613"/>
        <end position="877"/>
    </location>
</feature>
<evidence type="ECO:0000256" key="9">
    <source>
        <dbReference type="ARBA" id="ARBA00023180"/>
    </source>
</evidence>
<feature type="transmembrane region" description="Helical" evidence="11">
    <location>
        <begin position="613"/>
        <end position="636"/>
    </location>
</feature>
<dbReference type="InterPro" id="IPR000337">
    <property type="entry name" value="GPCR_3"/>
</dbReference>
<dbReference type="PANTHER" id="PTHR24061:SF411">
    <property type="entry name" value="VOMERONASAL 2, RECEPTOR 10-RELATED"/>
    <property type="match status" value="1"/>
</dbReference>
<protein>
    <submittedName>
        <fullName evidence="15">Vomeronasal type-2 receptor 116-like</fullName>
    </submittedName>
</protein>
<feature type="transmembrane region" description="Helical" evidence="11">
    <location>
        <begin position="651"/>
        <end position="671"/>
    </location>
</feature>
<evidence type="ECO:0000256" key="11">
    <source>
        <dbReference type="SAM" id="Phobius"/>
    </source>
</evidence>
<comment type="subcellular location">
    <subcellularLocation>
        <location evidence="1">Cell membrane</location>
        <topology evidence="1">Multi-pass membrane protein</topology>
    </subcellularLocation>
</comment>
<feature type="transmembrane region" description="Helical" evidence="11">
    <location>
        <begin position="807"/>
        <end position="827"/>
    </location>
</feature>
<gene>
    <name evidence="15" type="primary">LOC106022435</name>
</gene>
<keyword evidence="4 12" id="KW-0732">Signal</keyword>
<keyword evidence="14" id="KW-1185">Reference proteome</keyword>
<keyword evidence="5 11" id="KW-1133">Transmembrane helix</keyword>
<keyword evidence="6" id="KW-0297">G-protein coupled receptor</keyword>
<dbReference type="PROSITE" id="PS50259">
    <property type="entry name" value="G_PROTEIN_RECEP_F3_4"/>
    <property type="match status" value="1"/>
</dbReference>
<keyword evidence="2" id="KW-1003">Cell membrane</keyword>
<accession>A0ABM2W9B9</accession>
<evidence type="ECO:0000259" key="13">
    <source>
        <dbReference type="PROSITE" id="PS50259"/>
    </source>
</evidence>
<dbReference type="GeneID" id="106022435"/>
<evidence type="ECO:0000256" key="2">
    <source>
        <dbReference type="ARBA" id="ARBA00022475"/>
    </source>
</evidence>
<keyword evidence="7 11" id="KW-0472">Membrane</keyword>
<dbReference type="PANTHER" id="PTHR24061">
    <property type="entry name" value="CALCIUM-SENSING RECEPTOR-RELATED"/>
    <property type="match status" value="1"/>
</dbReference>
<evidence type="ECO:0000313" key="15">
    <source>
        <dbReference type="RefSeq" id="XP_040587560.1"/>
    </source>
</evidence>
<dbReference type="InterPro" id="IPR004073">
    <property type="entry name" value="GPCR_3_vmron_rcpt_2"/>
</dbReference>
<evidence type="ECO:0000256" key="7">
    <source>
        <dbReference type="ARBA" id="ARBA00023136"/>
    </source>
</evidence>